<dbReference type="Proteomes" id="UP000014500">
    <property type="component" value="Unassembled WGS sequence"/>
</dbReference>
<dbReference type="PROSITE" id="PS00027">
    <property type="entry name" value="HOMEOBOX_1"/>
    <property type="match status" value="1"/>
</dbReference>
<feature type="compositionally biased region" description="Acidic residues" evidence="7">
    <location>
        <begin position="41"/>
        <end position="51"/>
    </location>
</feature>
<evidence type="ECO:0000256" key="1">
    <source>
        <dbReference type="ARBA" id="ARBA00004123"/>
    </source>
</evidence>
<dbReference type="GO" id="GO:0001654">
    <property type="term" value="P:eye development"/>
    <property type="evidence" value="ECO:0007669"/>
    <property type="project" value="UniProtKB-ARBA"/>
</dbReference>
<evidence type="ECO:0000313" key="9">
    <source>
        <dbReference type="EnsemblMetazoa" id="SMAR007687-PA"/>
    </source>
</evidence>
<evidence type="ECO:0000256" key="4">
    <source>
        <dbReference type="ARBA" id="ARBA00023155"/>
    </source>
</evidence>
<dbReference type="GO" id="GO:0000981">
    <property type="term" value="F:DNA-binding transcription factor activity, RNA polymerase II-specific"/>
    <property type="evidence" value="ECO:0007669"/>
    <property type="project" value="InterPro"/>
</dbReference>
<dbReference type="SUPFAM" id="SSF46689">
    <property type="entry name" value="Homeodomain-like"/>
    <property type="match status" value="1"/>
</dbReference>
<protein>
    <recommendedName>
        <fullName evidence="8">Homeobox domain-containing protein</fullName>
    </recommendedName>
</protein>
<dbReference type="PhylomeDB" id="T1J2A5"/>
<feature type="compositionally biased region" description="Basic and acidic residues" evidence="7">
    <location>
        <begin position="52"/>
        <end position="78"/>
    </location>
</feature>
<feature type="domain" description="Homeobox" evidence="8">
    <location>
        <begin position="1"/>
        <end position="27"/>
    </location>
</feature>
<dbReference type="PANTHER" id="PTHR11211:SF40">
    <property type="entry name" value="MIRROR, ISOFORM C"/>
    <property type="match status" value="1"/>
</dbReference>
<dbReference type="CDD" id="cd00086">
    <property type="entry name" value="homeodomain"/>
    <property type="match status" value="1"/>
</dbReference>
<reference evidence="9" key="2">
    <citation type="submission" date="2015-02" db="UniProtKB">
        <authorList>
            <consortium name="EnsemblMetazoa"/>
        </authorList>
    </citation>
    <scope>IDENTIFICATION</scope>
</reference>
<dbReference type="InterPro" id="IPR001356">
    <property type="entry name" value="HD"/>
</dbReference>
<dbReference type="EnsemblMetazoa" id="SMAR007687-RA">
    <property type="protein sequence ID" value="SMAR007687-PA"/>
    <property type="gene ID" value="SMAR007687"/>
</dbReference>
<dbReference type="InterPro" id="IPR017970">
    <property type="entry name" value="Homeobox_CS"/>
</dbReference>
<sequence length="255" mass="27915">MLAIITKMTLTQVSTWFANARRRLKKENKMTWEPKNKTSDDGDESSDSDDEAMSKKQENDAIRMDRDSTREELDDKSCDSLPSDIHQKPLDSSPQSCAQISASSFSSSASTPTKPKIWSLADTATCKTPPPPPNNGPFQSSPAWVPSVGAFQVPSLQAIRSFGSNLTPDLHADTPPQTPPNLKVPTCHHESSTIQPSLNYNSHLNAVTSSRFRPSSGELSHGSMAQSHSANSLYNSTDLTNTAFKPVVKRENPWT</sequence>
<dbReference type="GO" id="GO:0030182">
    <property type="term" value="P:neuron differentiation"/>
    <property type="evidence" value="ECO:0007669"/>
    <property type="project" value="TreeGrafter"/>
</dbReference>
<keyword evidence="3 6" id="KW-0238">DNA-binding</keyword>
<keyword evidence="5 6" id="KW-0539">Nucleus</keyword>
<dbReference type="SMART" id="SM00548">
    <property type="entry name" value="IRO"/>
    <property type="match status" value="1"/>
</dbReference>
<evidence type="ECO:0000313" key="10">
    <source>
        <dbReference type="Proteomes" id="UP000014500"/>
    </source>
</evidence>
<dbReference type="GO" id="GO:0005634">
    <property type="term" value="C:nucleus"/>
    <property type="evidence" value="ECO:0007669"/>
    <property type="project" value="UniProtKB-SubCell"/>
</dbReference>
<dbReference type="GO" id="GO:0048646">
    <property type="term" value="P:anatomical structure formation involved in morphogenesis"/>
    <property type="evidence" value="ECO:0007669"/>
    <property type="project" value="UniProtKB-ARBA"/>
</dbReference>
<dbReference type="PROSITE" id="PS50071">
    <property type="entry name" value="HOMEOBOX_2"/>
    <property type="match status" value="1"/>
</dbReference>
<dbReference type="PANTHER" id="PTHR11211">
    <property type="entry name" value="IROQUOIS-CLASS HOMEODOMAIN PROTEIN IRX"/>
    <property type="match status" value="1"/>
</dbReference>
<feature type="DNA-binding region" description="Homeobox" evidence="6">
    <location>
        <begin position="3"/>
        <end position="28"/>
    </location>
</feature>
<dbReference type="eggNOG" id="KOG0773">
    <property type="taxonomic scope" value="Eukaryota"/>
</dbReference>
<evidence type="ECO:0000256" key="2">
    <source>
        <dbReference type="ARBA" id="ARBA00008446"/>
    </source>
</evidence>
<dbReference type="Pfam" id="PF05920">
    <property type="entry name" value="Homeobox_KN"/>
    <property type="match status" value="1"/>
</dbReference>
<dbReference type="InterPro" id="IPR009057">
    <property type="entry name" value="Homeodomain-like_sf"/>
</dbReference>
<dbReference type="HOGENOM" id="CLU_1091163_0_0_1"/>
<dbReference type="InterPro" id="IPR003893">
    <property type="entry name" value="Iroquois_homeo"/>
</dbReference>
<dbReference type="InterPro" id="IPR008422">
    <property type="entry name" value="KN_HD"/>
</dbReference>
<evidence type="ECO:0000256" key="3">
    <source>
        <dbReference type="ARBA" id="ARBA00023125"/>
    </source>
</evidence>
<organism evidence="9 10">
    <name type="scientific">Strigamia maritima</name>
    <name type="common">European centipede</name>
    <name type="synonym">Geophilus maritimus</name>
    <dbReference type="NCBI Taxonomy" id="126957"/>
    <lineage>
        <taxon>Eukaryota</taxon>
        <taxon>Metazoa</taxon>
        <taxon>Ecdysozoa</taxon>
        <taxon>Arthropoda</taxon>
        <taxon>Myriapoda</taxon>
        <taxon>Chilopoda</taxon>
        <taxon>Pleurostigmophora</taxon>
        <taxon>Geophilomorpha</taxon>
        <taxon>Linotaeniidae</taxon>
        <taxon>Strigamia</taxon>
    </lineage>
</organism>
<evidence type="ECO:0000259" key="8">
    <source>
        <dbReference type="PROSITE" id="PS50071"/>
    </source>
</evidence>
<evidence type="ECO:0000256" key="6">
    <source>
        <dbReference type="PROSITE-ProRule" id="PRU00108"/>
    </source>
</evidence>
<dbReference type="EMBL" id="JH431796">
    <property type="status" value="NOT_ANNOTATED_CDS"/>
    <property type="molecule type" value="Genomic_DNA"/>
</dbReference>
<comment type="similarity">
    <text evidence="2">Belongs to the TALE/IRO homeobox family.</text>
</comment>
<reference evidence="10" key="1">
    <citation type="submission" date="2011-05" db="EMBL/GenBank/DDBJ databases">
        <authorList>
            <person name="Richards S.R."/>
            <person name="Qu J."/>
            <person name="Jiang H."/>
            <person name="Jhangiani S.N."/>
            <person name="Agravi P."/>
            <person name="Goodspeed R."/>
            <person name="Gross S."/>
            <person name="Mandapat C."/>
            <person name="Jackson L."/>
            <person name="Mathew T."/>
            <person name="Pu L."/>
            <person name="Thornton R."/>
            <person name="Saada N."/>
            <person name="Wilczek-Boney K.B."/>
            <person name="Lee S."/>
            <person name="Kovar C."/>
            <person name="Wu Y."/>
            <person name="Scherer S.E."/>
            <person name="Worley K.C."/>
            <person name="Muzny D.M."/>
            <person name="Gibbs R."/>
        </authorList>
    </citation>
    <scope>NUCLEOTIDE SEQUENCE</scope>
    <source>
        <strain evidence="10">Brora</strain>
    </source>
</reference>
<evidence type="ECO:0000256" key="7">
    <source>
        <dbReference type="SAM" id="MobiDB-lite"/>
    </source>
</evidence>
<proteinExistence type="inferred from homology"/>
<evidence type="ECO:0000256" key="5">
    <source>
        <dbReference type="ARBA" id="ARBA00023242"/>
    </source>
</evidence>
<dbReference type="AlphaFoldDB" id="T1J2A5"/>
<accession>T1J2A5</accession>
<feature type="region of interest" description="Disordered" evidence="7">
    <location>
        <begin position="164"/>
        <end position="195"/>
    </location>
</feature>
<dbReference type="STRING" id="126957.T1J2A5"/>
<comment type="subcellular location">
    <subcellularLocation>
        <location evidence="1 6">Nucleus</location>
    </subcellularLocation>
</comment>
<dbReference type="Gene3D" id="1.10.10.60">
    <property type="entry name" value="Homeodomain-like"/>
    <property type="match status" value="1"/>
</dbReference>
<feature type="compositionally biased region" description="Basic and acidic residues" evidence="7">
    <location>
        <begin position="27"/>
        <end position="40"/>
    </location>
</feature>
<feature type="compositionally biased region" description="Low complexity" evidence="7">
    <location>
        <begin position="96"/>
        <end position="110"/>
    </location>
</feature>
<keyword evidence="10" id="KW-1185">Reference proteome</keyword>
<dbReference type="GO" id="GO:0000978">
    <property type="term" value="F:RNA polymerase II cis-regulatory region sequence-specific DNA binding"/>
    <property type="evidence" value="ECO:0007669"/>
    <property type="project" value="TreeGrafter"/>
</dbReference>
<keyword evidence="4 6" id="KW-0371">Homeobox</keyword>
<name>T1J2A5_STRMM</name>
<dbReference type="GO" id="GO:0048468">
    <property type="term" value="P:cell development"/>
    <property type="evidence" value="ECO:0007669"/>
    <property type="project" value="TreeGrafter"/>
</dbReference>
<feature type="region of interest" description="Disordered" evidence="7">
    <location>
        <begin position="24"/>
        <end position="145"/>
    </location>
</feature>